<evidence type="ECO:0000313" key="2">
    <source>
        <dbReference type="EMBL" id="GIX83483.1"/>
    </source>
</evidence>
<protein>
    <recommendedName>
        <fullName evidence="4">Secreted protein</fullName>
    </recommendedName>
</protein>
<feature type="signal peptide" evidence="1">
    <location>
        <begin position="1"/>
        <end position="24"/>
    </location>
</feature>
<organism evidence="2 3">
    <name type="scientific">Caerostris extrusa</name>
    <name type="common">Bark spider</name>
    <name type="synonym">Caerostris bankana</name>
    <dbReference type="NCBI Taxonomy" id="172846"/>
    <lineage>
        <taxon>Eukaryota</taxon>
        <taxon>Metazoa</taxon>
        <taxon>Ecdysozoa</taxon>
        <taxon>Arthropoda</taxon>
        <taxon>Chelicerata</taxon>
        <taxon>Arachnida</taxon>
        <taxon>Araneae</taxon>
        <taxon>Araneomorphae</taxon>
        <taxon>Entelegynae</taxon>
        <taxon>Araneoidea</taxon>
        <taxon>Araneidae</taxon>
        <taxon>Caerostris</taxon>
    </lineage>
</organism>
<dbReference type="EMBL" id="BPLR01020872">
    <property type="protein sequence ID" value="GIX83483.1"/>
    <property type="molecule type" value="Genomic_DNA"/>
</dbReference>
<dbReference type="AlphaFoldDB" id="A0AAV4NG63"/>
<accession>A0AAV4NG63</accession>
<sequence length="96" mass="10401">MCDTVWTGLEALLCFVLSGSQCVAKSDVRLLLLLFPTGERKKKVFPRGVCVSSVACARRAGGRIKNLFMQAFGSDSHPQLGIYEKVGPAIDICLVL</sequence>
<name>A0AAV4NG63_CAEEX</name>
<reference evidence="2 3" key="1">
    <citation type="submission" date="2021-06" db="EMBL/GenBank/DDBJ databases">
        <title>Caerostris extrusa draft genome.</title>
        <authorList>
            <person name="Kono N."/>
            <person name="Arakawa K."/>
        </authorList>
    </citation>
    <scope>NUCLEOTIDE SEQUENCE [LARGE SCALE GENOMIC DNA]</scope>
</reference>
<proteinExistence type="predicted"/>
<keyword evidence="3" id="KW-1185">Reference proteome</keyword>
<comment type="caution">
    <text evidence="2">The sequence shown here is derived from an EMBL/GenBank/DDBJ whole genome shotgun (WGS) entry which is preliminary data.</text>
</comment>
<feature type="chain" id="PRO_5043371721" description="Secreted protein" evidence="1">
    <location>
        <begin position="25"/>
        <end position="96"/>
    </location>
</feature>
<evidence type="ECO:0008006" key="4">
    <source>
        <dbReference type="Google" id="ProtNLM"/>
    </source>
</evidence>
<evidence type="ECO:0000313" key="3">
    <source>
        <dbReference type="Proteomes" id="UP001054945"/>
    </source>
</evidence>
<keyword evidence="1" id="KW-0732">Signal</keyword>
<gene>
    <name evidence="2" type="ORF">CEXT_112151</name>
</gene>
<evidence type="ECO:0000256" key="1">
    <source>
        <dbReference type="SAM" id="SignalP"/>
    </source>
</evidence>
<dbReference type="Proteomes" id="UP001054945">
    <property type="component" value="Unassembled WGS sequence"/>
</dbReference>